<evidence type="ECO:0000256" key="1">
    <source>
        <dbReference type="ARBA" id="ARBA00023002"/>
    </source>
</evidence>
<name>A0ABQ3URJ2_9CHLR</name>
<comment type="caution">
    <text evidence="3">The sequence shown here is derived from an EMBL/GenBank/DDBJ whole genome shotgun (WGS) entry which is preliminary data.</text>
</comment>
<dbReference type="PRINTS" id="PR00368">
    <property type="entry name" value="FADPNR"/>
</dbReference>
<dbReference type="Proteomes" id="UP000654345">
    <property type="component" value="Unassembled WGS sequence"/>
</dbReference>
<dbReference type="PANTHER" id="PTHR42949">
    <property type="entry name" value="ANAEROBIC GLYCEROL-3-PHOSPHATE DEHYDROGENASE SUBUNIT B"/>
    <property type="match status" value="1"/>
</dbReference>
<evidence type="ECO:0000259" key="2">
    <source>
        <dbReference type="Pfam" id="PF07992"/>
    </source>
</evidence>
<dbReference type="Pfam" id="PF07992">
    <property type="entry name" value="Pyr_redox_2"/>
    <property type="match status" value="1"/>
</dbReference>
<dbReference type="InterPro" id="IPR041854">
    <property type="entry name" value="BFD-like_2Fe2S-bd_dom_sf"/>
</dbReference>
<evidence type="ECO:0000313" key="3">
    <source>
        <dbReference type="EMBL" id="GHO55414.1"/>
    </source>
</evidence>
<gene>
    <name evidence="3" type="ORF">KSB_38890</name>
</gene>
<proteinExistence type="predicted"/>
<dbReference type="Gene3D" id="3.50.50.60">
    <property type="entry name" value="FAD/NAD(P)-binding domain"/>
    <property type="match status" value="2"/>
</dbReference>
<feature type="domain" description="FAD/NAD(P)-binding" evidence="2">
    <location>
        <begin position="6"/>
        <end position="289"/>
    </location>
</feature>
<dbReference type="PRINTS" id="PR00469">
    <property type="entry name" value="PNDRDTASEII"/>
</dbReference>
<dbReference type="InterPro" id="IPR023753">
    <property type="entry name" value="FAD/NAD-binding_dom"/>
</dbReference>
<organism evidence="3 4">
    <name type="scientific">Ktedonobacter robiniae</name>
    <dbReference type="NCBI Taxonomy" id="2778365"/>
    <lineage>
        <taxon>Bacteria</taxon>
        <taxon>Bacillati</taxon>
        <taxon>Chloroflexota</taxon>
        <taxon>Ktedonobacteria</taxon>
        <taxon>Ktedonobacterales</taxon>
        <taxon>Ktedonobacteraceae</taxon>
        <taxon>Ktedonobacter</taxon>
    </lineage>
</organism>
<reference evidence="3 4" key="1">
    <citation type="journal article" date="2021" name="Int. J. Syst. Evol. Microbiol.">
        <title>Reticulibacter mediterranei gen. nov., sp. nov., within the new family Reticulibacteraceae fam. nov., and Ktedonospora formicarum gen. nov., sp. nov., Ktedonobacter robiniae sp. nov., Dictyobacter formicarum sp. nov. and Dictyobacter arantiisoli sp. nov., belonging to the class Ktedonobacteria.</title>
        <authorList>
            <person name="Yabe S."/>
            <person name="Zheng Y."/>
            <person name="Wang C.M."/>
            <person name="Sakai Y."/>
            <person name="Abe K."/>
            <person name="Yokota A."/>
            <person name="Donadio S."/>
            <person name="Cavaletti L."/>
            <person name="Monciardini P."/>
        </authorList>
    </citation>
    <scope>NUCLEOTIDE SEQUENCE [LARGE SCALE GENOMIC DNA]</scope>
    <source>
        <strain evidence="3 4">SOSP1-30</strain>
    </source>
</reference>
<dbReference type="RefSeq" id="WP_201372004.1">
    <property type="nucleotide sequence ID" value="NZ_BNJG01000001.1"/>
</dbReference>
<dbReference type="CDD" id="cd19946">
    <property type="entry name" value="GlpA-like_Fer2_BFD-like"/>
    <property type="match status" value="1"/>
</dbReference>
<sequence length="426" mass="45892">MKNTAFDILVIGAGPAGLAAASSASQGGASVALVDDNPAPGGQIWRADHTKQPGIQAHSWLLKSKNERITHYMRSRVIGAFEPGKLLVETPDGSLKLCYKQLILATGARERFLPFPGWTLPGIMGVGGLQALVKGGLPIAGKRVVIAGSGPLLLAVAVYLKHQGARVSLIAEQTSRSNLARFALHLPHHTSYLWQAAGFARELAGVSLKTSCWVTRALGDQRLEAVILQYGKRSLALDCDYLACGFGLAPNVELAAALNCERQEGAVHVNEWQETNQPGIYCAGEVTGIGGLELSLLEGQIAGLAATEHFEEARQLFTRRVRARAFATLQTRYFALRPELRTLADARTIVCRCEDVTYGELEQHTSWRGAKLQTRCGMGPCQGRVCGAATDFLFGWTQDAIRPPLASARIASLASMQDTHSKEISR</sequence>
<dbReference type="InterPro" id="IPR036188">
    <property type="entry name" value="FAD/NAD-bd_sf"/>
</dbReference>
<dbReference type="EMBL" id="BNJG01000001">
    <property type="protein sequence ID" value="GHO55414.1"/>
    <property type="molecule type" value="Genomic_DNA"/>
</dbReference>
<accession>A0ABQ3URJ2</accession>
<dbReference type="SUPFAM" id="SSF51905">
    <property type="entry name" value="FAD/NAD(P)-binding domain"/>
    <property type="match status" value="1"/>
</dbReference>
<dbReference type="InterPro" id="IPR017224">
    <property type="entry name" value="Opine_Oxase_asu/HCN_bsu"/>
</dbReference>
<protein>
    <submittedName>
        <fullName evidence="3">Oxidoreductase</fullName>
    </submittedName>
</protein>
<dbReference type="PIRSF" id="PIRSF037495">
    <property type="entry name" value="Opine_OX_OoxA/HcnB"/>
    <property type="match status" value="1"/>
</dbReference>
<dbReference type="PANTHER" id="PTHR42949:SF3">
    <property type="entry name" value="ANAEROBIC GLYCEROL-3-PHOSPHATE DEHYDROGENASE SUBUNIT B"/>
    <property type="match status" value="1"/>
</dbReference>
<evidence type="ECO:0000313" key="4">
    <source>
        <dbReference type="Proteomes" id="UP000654345"/>
    </source>
</evidence>
<keyword evidence="1" id="KW-0560">Oxidoreductase</keyword>
<dbReference type="InterPro" id="IPR051691">
    <property type="entry name" value="Metab_Enz_Cyan_OpOx_G3PDH"/>
</dbReference>
<dbReference type="Gene3D" id="1.10.10.1100">
    <property type="entry name" value="BFD-like [2Fe-2S]-binding domain"/>
    <property type="match status" value="1"/>
</dbReference>
<keyword evidence="4" id="KW-1185">Reference proteome</keyword>